<keyword evidence="3 10" id="KW-0863">Zinc-finger</keyword>
<sequence length="294" mass="32398">MNLNSPPSHFPMHQIDNDHEQPFVQNHSSSVSCHFFFDPTRDHAGFYDHHQLYQSSHHITGDQTYGYHGGSAYETKGADDSSLNLTLWKKESDELQISSNNSSNPMRWMSSKMRVMQKMKKTDHDHAAVVKITTNSNAAQQPSSSSVETDLSSNSSSYNNNSPIRVCSDCNTTKTPLWRSGPKGPKSLCNACGIRQRKARRAMAAAANGGSQEPVTKIKLQQKRKNGHAASQLKKRCKTAVTAAGTGGNGQKRIGFEDFLINLSNNLAFHRVFPEDEKDAAFLLMALSSGLVNG</sequence>
<dbReference type="PANTHER" id="PTHR47255:SF4">
    <property type="entry name" value="GATA ZINC FINGER DOMAIN-CONTAINING PROTEIN 12"/>
    <property type="match status" value="1"/>
</dbReference>
<keyword evidence="2" id="KW-0479">Metal-binding</keyword>
<gene>
    <name evidence="13" type="ORF">AAHA92_05794</name>
</gene>
<evidence type="ECO:0000256" key="7">
    <source>
        <dbReference type="ARBA" id="ARBA00023163"/>
    </source>
</evidence>
<evidence type="ECO:0000313" key="14">
    <source>
        <dbReference type="Proteomes" id="UP001567538"/>
    </source>
</evidence>
<protein>
    <submittedName>
        <fullName evidence="13">GATA transcription factor 22</fullName>
    </submittedName>
</protein>
<dbReference type="InterPro" id="IPR013088">
    <property type="entry name" value="Znf_NHR/GATA"/>
</dbReference>
<dbReference type="GO" id="GO:0008270">
    <property type="term" value="F:zinc ion binding"/>
    <property type="evidence" value="ECO:0007669"/>
    <property type="project" value="UniProtKB-KW"/>
</dbReference>
<dbReference type="PROSITE" id="PS00344">
    <property type="entry name" value="GATA_ZN_FINGER_1"/>
    <property type="match status" value="1"/>
</dbReference>
<dbReference type="Proteomes" id="UP001567538">
    <property type="component" value="Unassembled WGS sequence"/>
</dbReference>
<dbReference type="FunFam" id="3.30.50.10:FF:000055">
    <property type="entry name" value="GATA transcription factor 21"/>
    <property type="match status" value="1"/>
</dbReference>
<comment type="similarity">
    <text evidence="9">Belongs to the type IV zinc-finger family. Class B subfamily.</text>
</comment>
<proteinExistence type="inferred from homology"/>
<evidence type="ECO:0000313" key="13">
    <source>
        <dbReference type="EMBL" id="KAL1563310.1"/>
    </source>
</evidence>
<keyword evidence="6" id="KW-0238">DNA-binding</keyword>
<keyword evidence="7" id="KW-0804">Transcription</keyword>
<dbReference type="GO" id="GO:0000976">
    <property type="term" value="F:transcription cis-regulatory region binding"/>
    <property type="evidence" value="ECO:0007669"/>
    <property type="project" value="UniProtKB-ARBA"/>
</dbReference>
<comment type="subcellular location">
    <subcellularLocation>
        <location evidence="1">Nucleus</location>
    </subcellularLocation>
</comment>
<dbReference type="CDD" id="cd00202">
    <property type="entry name" value="ZnF_GATA"/>
    <property type="match status" value="1"/>
</dbReference>
<evidence type="ECO:0000256" key="10">
    <source>
        <dbReference type="PROSITE-ProRule" id="PRU00094"/>
    </source>
</evidence>
<keyword evidence="4" id="KW-0862">Zinc</keyword>
<evidence type="ECO:0000256" key="2">
    <source>
        <dbReference type="ARBA" id="ARBA00022723"/>
    </source>
</evidence>
<feature type="region of interest" description="Disordered" evidence="11">
    <location>
        <begin position="133"/>
        <end position="163"/>
    </location>
</feature>
<dbReference type="SUPFAM" id="SSF57716">
    <property type="entry name" value="Glucocorticoid receptor-like (DNA-binding domain)"/>
    <property type="match status" value="1"/>
</dbReference>
<evidence type="ECO:0000256" key="8">
    <source>
        <dbReference type="ARBA" id="ARBA00023242"/>
    </source>
</evidence>
<evidence type="ECO:0000256" key="11">
    <source>
        <dbReference type="SAM" id="MobiDB-lite"/>
    </source>
</evidence>
<comment type="caution">
    <text evidence="13">The sequence shown here is derived from an EMBL/GenBank/DDBJ whole genome shotgun (WGS) entry which is preliminary data.</text>
</comment>
<dbReference type="Pfam" id="PF00320">
    <property type="entry name" value="GATA"/>
    <property type="match status" value="1"/>
</dbReference>
<evidence type="ECO:0000256" key="5">
    <source>
        <dbReference type="ARBA" id="ARBA00023015"/>
    </source>
</evidence>
<dbReference type="InterPro" id="IPR052138">
    <property type="entry name" value="GATA_ZnFinger_Domain"/>
</dbReference>
<dbReference type="InterPro" id="IPR000679">
    <property type="entry name" value="Znf_GATA"/>
</dbReference>
<evidence type="ECO:0000256" key="6">
    <source>
        <dbReference type="ARBA" id="ARBA00023125"/>
    </source>
</evidence>
<keyword evidence="8" id="KW-0539">Nucleus</keyword>
<accession>A0ABD1I3K7</accession>
<evidence type="ECO:0000256" key="4">
    <source>
        <dbReference type="ARBA" id="ARBA00022833"/>
    </source>
</evidence>
<evidence type="ECO:0000256" key="3">
    <source>
        <dbReference type="ARBA" id="ARBA00022771"/>
    </source>
</evidence>
<keyword evidence="5" id="KW-0805">Transcription regulation</keyword>
<dbReference type="Gene3D" id="3.30.50.10">
    <property type="entry name" value="Erythroid Transcription Factor GATA-1, subunit A"/>
    <property type="match status" value="1"/>
</dbReference>
<feature type="domain" description="GATA-type" evidence="12">
    <location>
        <begin position="161"/>
        <end position="197"/>
    </location>
</feature>
<evidence type="ECO:0000259" key="12">
    <source>
        <dbReference type="PROSITE" id="PS50114"/>
    </source>
</evidence>
<name>A0ABD1I3K7_SALDI</name>
<dbReference type="SMART" id="SM00401">
    <property type="entry name" value="ZnF_GATA"/>
    <property type="match status" value="1"/>
</dbReference>
<keyword evidence="14" id="KW-1185">Reference proteome</keyword>
<evidence type="ECO:0000256" key="9">
    <source>
        <dbReference type="ARBA" id="ARBA00024019"/>
    </source>
</evidence>
<dbReference type="GO" id="GO:0005634">
    <property type="term" value="C:nucleus"/>
    <property type="evidence" value="ECO:0007669"/>
    <property type="project" value="UniProtKB-SubCell"/>
</dbReference>
<dbReference type="PANTHER" id="PTHR47255">
    <property type="entry name" value="GATA TRANSCRIPTION FACTOR 22-RELATED"/>
    <property type="match status" value="1"/>
</dbReference>
<evidence type="ECO:0000256" key="1">
    <source>
        <dbReference type="ARBA" id="ARBA00004123"/>
    </source>
</evidence>
<organism evidence="13 14">
    <name type="scientific">Salvia divinorum</name>
    <name type="common">Maria pastora</name>
    <name type="synonym">Diviner's sage</name>
    <dbReference type="NCBI Taxonomy" id="28513"/>
    <lineage>
        <taxon>Eukaryota</taxon>
        <taxon>Viridiplantae</taxon>
        <taxon>Streptophyta</taxon>
        <taxon>Embryophyta</taxon>
        <taxon>Tracheophyta</taxon>
        <taxon>Spermatophyta</taxon>
        <taxon>Magnoliopsida</taxon>
        <taxon>eudicotyledons</taxon>
        <taxon>Gunneridae</taxon>
        <taxon>Pentapetalae</taxon>
        <taxon>asterids</taxon>
        <taxon>lamiids</taxon>
        <taxon>Lamiales</taxon>
        <taxon>Lamiaceae</taxon>
        <taxon>Nepetoideae</taxon>
        <taxon>Mentheae</taxon>
        <taxon>Salviinae</taxon>
        <taxon>Salvia</taxon>
        <taxon>Salvia subgen. Calosphace</taxon>
    </lineage>
</organism>
<dbReference type="EMBL" id="JBEAFC010000003">
    <property type="protein sequence ID" value="KAL1563310.1"/>
    <property type="molecule type" value="Genomic_DNA"/>
</dbReference>
<reference evidence="13 14" key="1">
    <citation type="submission" date="2024-06" db="EMBL/GenBank/DDBJ databases">
        <title>A chromosome level genome sequence of Diviner's sage (Salvia divinorum).</title>
        <authorList>
            <person name="Ford S.A."/>
            <person name="Ro D.-K."/>
            <person name="Ness R.W."/>
            <person name="Phillips M.A."/>
        </authorList>
    </citation>
    <scope>NUCLEOTIDE SEQUENCE [LARGE SCALE GENOMIC DNA]</scope>
    <source>
        <strain evidence="13">SAF-2024a</strain>
        <tissue evidence="13">Leaf</tissue>
    </source>
</reference>
<dbReference type="PROSITE" id="PS50114">
    <property type="entry name" value="GATA_ZN_FINGER_2"/>
    <property type="match status" value="1"/>
</dbReference>
<dbReference type="AlphaFoldDB" id="A0ABD1I3K7"/>
<feature type="compositionally biased region" description="Low complexity" evidence="11">
    <location>
        <begin position="135"/>
        <end position="162"/>
    </location>
</feature>